<feature type="domain" description="HTH cro/C1-type" evidence="1">
    <location>
        <begin position="85"/>
        <end position="132"/>
    </location>
</feature>
<dbReference type="EMBL" id="JARJBB010000070">
    <property type="protein sequence ID" value="MDF3303320.1"/>
    <property type="molecule type" value="Genomic_DNA"/>
</dbReference>
<gene>
    <name evidence="2" type="ORF">P3H78_32905</name>
</gene>
<protein>
    <submittedName>
        <fullName evidence="2">Helix-turn-helix transcriptional regulator</fullName>
    </submittedName>
</protein>
<proteinExistence type="predicted"/>
<keyword evidence="3" id="KW-1185">Reference proteome</keyword>
<evidence type="ECO:0000313" key="2">
    <source>
        <dbReference type="EMBL" id="MDF3303320.1"/>
    </source>
</evidence>
<accession>A0ABT6AHI6</accession>
<dbReference type="Gene3D" id="1.10.260.40">
    <property type="entry name" value="lambda repressor-like DNA-binding domains"/>
    <property type="match status" value="1"/>
</dbReference>
<dbReference type="RefSeq" id="WP_276112841.1">
    <property type="nucleotide sequence ID" value="NZ_JARJBB010000070.1"/>
</dbReference>
<dbReference type="SUPFAM" id="SSF47413">
    <property type="entry name" value="lambda repressor-like DNA-binding domains"/>
    <property type="match status" value="1"/>
</dbReference>
<dbReference type="PROSITE" id="PS50943">
    <property type="entry name" value="HTH_CROC1"/>
    <property type="match status" value="1"/>
</dbReference>
<feature type="non-terminal residue" evidence="2">
    <location>
        <position position="205"/>
    </location>
</feature>
<dbReference type="InterPro" id="IPR001387">
    <property type="entry name" value="Cro/C1-type_HTH"/>
</dbReference>
<dbReference type="Proteomes" id="UP001221150">
    <property type="component" value="Unassembled WGS sequence"/>
</dbReference>
<dbReference type="Pfam" id="PF01381">
    <property type="entry name" value="HTH_3"/>
    <property type="match status" value="1"/>
</dbReference>
<dbReference type="InterPro" id="IPR010982">
    <property type="entry name" value="Lambda_DNA-bd_dom_sf"/>
</dbReference>
<evidence type="ECO:0000313" key="3">
    <source>
        <dbReference type="Proteomes" id="UP001221150"/>
    </source>
</evidence>
<name>A0ABT6AHI6_9ACTN</name>
<organism evidence="2 3">
    <name type="scientific">Streptomyces tropicalis</name>
    <dbReference type="NCBI Taxonomy" id="3034234"/>
    <lineage>
        <taxon>Bacteria</taxon>
        <taxon>Bacillati</taxon>
        <taxon>Actinomycetota</taxon>
        <taxon>Actinomycetes</taxon>
        <taxon>Kitasatosporales</taxon>
        <taxon>Streptomycetaceae</taxon>
        <taxon>Streptomyces</taxon>
    </lineage>
</organism>
<sequence>MDTPDIPGEQDLARVVAALTDQIRALDRTPEGLIDFDHIESTTGIAADTVRRLFAGETVTSEELNHSFPERLQFLRRTHPRDDGKKYSAEQLAQRVGIARATMTALINGTRNPNLDVNTSLERLFGVTPGFFTMSGEEALVKALERVSDQVLVLAQLKGIRIEHLALRGSIAAGDDELAQELRAALLSGLAPPARAAGPQPEDTE</sequence>
<dbReference type="SMART" id="SM00530">
    <property type="entry name" value="HTH_XRE"/>
    <property type="match status" value="1"/>
</dbReference>
<comment type="caution">
    <text evidence="2">The sequence shown here is derived from an EMBL/GenBank/DDBJ whole genome shotgun (WGS) entry which is preliminary data.</text>
</comment>
<evidence type="ECO:0000259" key="1">
    <source>
        <dbReference type="PROSITE" id="PS50943"/>
    </source>
</evidence>
<dbReference type="CDD" id="cd00093">
    <property type="entry name" value="HTH_XRE"/>
    <property type="match status" value="1"/>
</dbReference>
<reference evidence="2 3" key="1">
    <citation type="submission" date="2023-03" db="EMBL/GenBank/DDBJ databases">
        <title>Draft genome sequence of Streptomyces sp. K1PA1 isolated from peat swamp forest in Thailand.</title>
        <authorList>
            <person name="Klaysubun C."/>
            <person name="Duangmal K."/>
        </authorList>
    </citation>
    <scope>NUCLEOTIDE SEQUENCE [LARGE SCALE GENOMIC DNA]</scope>
    <source>
        <strain evidence="2 3">K1PA1</strain>
    </source>
</reference>